<accession>A0A915ITT8</accession>
<dbReference type="Proteomes" id="UP000887565">
    <property type="component" value="Unplaced"/>
</dbReference>
<evidence type="ECO:0000313" key="3">
    <source>
        <dbReference type="WBParaSite" id="nRc.2.0.1.t17266-RA"/>
    </source>
</evidence>
<evidence type="ECO:0000256" key="1">
    <source>
        <dbReference type="SAM" id="Phobius"/>
    </source>
</evidence>
<proteinExistence type="predicted"/>
<reference evidence="3" key="1">
    <citation type="submission" date="2022-11" db="UniProtKB">
        <authorList>
            <consortium name="WormBaseParasite"/>
        </authorList>
    </citation>
    <scope>IDENTIFICATION</scope>
</reference>
<evidence type="ECO:0000313" key="2">
    <source>
        <dbReference type="Proteomes" id="UP000887565"/>
    </source>
</evidence>
<dbReference type="AlphaFoldDB" id="A0A915ITT8"/>
<organism evidence="2 3">
    <name type="scientific">Romanomermis culicivorax</name>
    <name type="common">Nematode worm</name>
    <dbReference type="NCBI Taxonomy" id="13658"/>
    <lineage>
        <taxon>Eukaryota</taxon>
        <taxon>Metazoa</taxon>
        <taxon>Ecdysozoa</taxon>
        <taxon>Nematoda</taxon>
        <taxon>Enoplea</taxon>
        <taxon>Dorylaimia</taxon>
        <taxon>Mermithida</taxon>
        <taxon>Mermithoidea</taxon>
        <taxon>Mermithidae</taxon>
        <taxon>Romanomermis</taxon>
    </lineage>
</organism>
<sequence>MFDERTNIRLIFLPSHGRQNGATLRWAPSCDTTDWTYQAQIIIGDNFTNSGGFYYLHYFVAFVRLLIIGVEIFRISFFNGRAQSGRLVRTQTCVEILIVEIRF</sequence>
<name>A0A915ITT8_ROMCU</name>
<feature type="transmembrane region" description="Helical" evidence="1">
    <location>
        <begin position="55"/>
        <end position="77"/>
    </location>
</feature>
<dbReference type="WBParaSite" id="nRc.2.0.1.t17266-RA">
    <property type="protein sequence ID" value="nRc.2.0.1.t17266-RA"/>
    <property type="gene ID" value="nRc.2.0.1.g17266"/>
</dbReference>
<keyword evidence="1" id="KW-0472">Membrane</keyword>
<protein>
    <submittedName>
        <fullName evidence="3">Uncharacterized protein</fullName>
    </submittedName>
</protein>
<keyword evidence="2" id="KW-1185">Reference proteome</keyword>
<keyword evidence="1" id="KW-0812">Transmembrane</keyword>
<keyword evidence="1" id="KW-1133">Transmembrane helix</keyword>